<gene>
    <name evidence="9" type="ORF">FNH05_10225</name>
</gene>
<feature type="domain" description="TauD/TfdA-like" evidence="8">
    <location>
        <begin position="88"/>
        <end position="325"/>
    </location>
</feature>
<comment type="similarity">
    <text evidence="2">Belongs to the clavaminate synthase family.</text>
</comment>
<dbReference type="InterPro" id="IPR050411">
    <property type="entry name" value="AlphaKG_dependent_hydroxylases"/>
</dbReference>
<accession>A0A558D114</accession>
<dbReference type="Gene3D" id="3.60.130.10">
    <property type="entry name" value="Clavaminate synthase-like"/>
    <property type="match status" value="1"/>
</dbReference>
<keyword evidence="4" id="KW-0560">Oxidoreductase</keyword>
<dbReference type="InterPro" id="IPR042098">
    <property type="entry name" value="TauD-like_sf"/>
</dbReference>
<evidence type="ECO:0000256" key="4">
    <source>
        <dbReference type="ARBA" id="ARBA00023002"/>
    </source>
</evidence>
<name>A0A558D114_9PSEU</name>
<evidence type="ECO:0000256" key="3">
    <source>
        <dbReference type="ARBA" id="ARBA00022723"/>
    </source>
</evidence>
<comment type="cofactor">
    <cofactor evidence="1">
        <name>Fe(2+)</name>
        <dbReference type="ChEBI" id="CHEBI:29033"/>
    </cofactor>
</comment>
<reference evidence="9 10" key="2">
    <citation type="submission" date="2019-08" db="EMBL/GenBank/DDBJ databases">
        <title>Amycolatopsis acidicola sp. nov., isolated from peat swamp forest soil.</title>
        <authorList>
            <person name="Srisuk N."/>
        </authorList>
    </citation>
    <scope>NUCLEOTIDE SEQUENCE [LARGE SCALE GENOMIC DNA]</scope>
    <source>
        <strain evidence="9 10">TBRC 6029</strain>
    </source>
</reference>
<evidence type="ECO:0000256" key="2">
    <source>
        <dbReference type="ARBA" id="ARBA00008425"/>
    </source>
</evidence>
<dbReference type="PIRSF" id="PIRSF019543">
    <property type="entry name" value="Clavaminate_syn"/>
    <property type="match status" value="1"/>
</dbReference>
<feature type="binding site" evidence="7">
    <location>
        <position position="171"/>
    </location>
    <ligand>
        <name>Fe cation</name>
        <dbReference type="ChEBI" id="CHEBI:24875"/>
    </ligand>
</feature>
<evidence type="ECO:0000256" key="1">
    <source>
        <dbReference type="ARBA" id="ARBA00001954"/>
    </source>
</evidence>
<dbReference type="GO" id="GO:0016491">
    <property type="term" value="F:oxidoreductase activity"/>
    <property type="evidence" value="ECO:0007669"/>
    <property type="project" value="UniProtKB-KW"/>
</dbReference>
<dbReference type="RefSeq" id="WP_144587104.1">
    <property type="nucleotide sequence ID" value="NZ_VJWX01000071.1"/>
</dbReference>
<evidence type="ECO:0000259" key="8">
    <source>
        <dbReference type="Pfam" id="PF02668"/>
    </source>
</evidence>
<dbReference type="EMBL" id="VJWX01000071">
    <property type="protein sequence ID" value="TVT54686.1"/>
    <property type="molecule type" value="Genomic_DNA"/>
</dbReference>
<proteinExistence type="inferred from homology"/>
<dbReference type="SUPFAM" id="SSF51197">
    <property type="entry name" value="Clavaminate synthase-like"/>
    <property type="match status" value="1"/>
</dbReference>
<dbReference type="GO" id="GO:0017000">
    <property type="term" value="P:antibiotic biosynthetic process"/>
    <property type="evidence" value="ECO:0007669"/>
    <property type="project" value="UniProtKB-KW"/>
</dbReference>
<dbReference type="OrthoDB" id="3872700at2"/>
<keyword evidence="5 7" id="KW-0408">Iron</keyword>
<evidence type="ECO:0000313" key="10">
    <source>
        <dbReference type="Proteomes" id="UP000320011"/>
    </source>
</evidence>
<dbReference type="PANTHER" id="PTHR10696:SF56">
    <property type="entry name" value="TAUD_TFDA-LIKE DOMAIN-CONTAINING PROTEIN"/>
    <property type="match status" value="1"/>
</dbReference>
<dbReference type="InterPro" id="IPR003819">
    <property type="entry name" value="TauD/TfdA-like"/>
</dbReference>
<keyword evidence="10" id="KW-1185">Reference proteome</keyword>
<evidence type="ECO:0000256" key="5">
    <source>
        <dbReference type="ARBA" id="ARBA00023004"/>
    </source>
</evidence>
<comment type="caution">
    <text evidence="9">The sequence shown here is derived from an EMBL/GenBank/DDBJ whole genome shotgun (WGS) entry which is preliminary data.</text>
</comment>
<dbReference type="InterPro" id="IPR014503">
    <property type="entry name" value="Clavaminate_syn-like"/>
</dbReference>
<dbReference type="Pfam" id="PF02668">
    <property type="entry name" value="TauD"/>
    <property type="match status" value="1"/>
</dbReference>
<dbReference type="AlphaFoldDB" id="A0A558D114"/>
<keyword evidence="3 7" id="KW-0479">Metal-binding</keyword>
<organism evidence="9 10">
    <name type="scientific">Amycolatopsis rhizosphaerae</name>
    <dbReference type="NCBI Taxonomy" id="2053003"/>
    <lineage>
        <taxon>Bacteria</taxon>
        <taxon>Bacillati</taxon>
        <taxon>Actinomycetota</taxon>
        <taxon>Actinomycetes</taxon>
        <taxon>Pseudonocardiales</taxon>
        <taxon>Pseudonocardiaceae</taxon>
        <taxon>Amycolatopsis</taxon>
    </lineage>
</organism>
<keyword evidence="6" id="KW-0045">Antibiotic biosynthesis</keyword>
<protein>
    <submittedName>
        <fullName evidence="9">Oxygenase</fullName>
    </submittedName>
</protein>
<dbReference type="Proteomes" id="UP000320011">
    <property type="component" value="Unassembled WGS sequence"/>
</dbReference>
<evidence type="ECO:0000256" key="7">
    <source>
        <dbReference type="PIRSR" id="PIRSR019543-2"/>
    </source>
</evidence>
<feature type="binding site" evidence="7">
    <location>
        <position position="169"/>
    </location>
    <ligand>
        <name>Fe cation</name>
        <dbReference type="ChEBI" id="CHEBI:24875"/>
    </ligand>
</feature>
<reference evidence="9 10" key="1">
    <citation type="submission" date="2019-07" db="EMBL/GenBank/DDBJ databases">
        <authorList>
            <person name="Duangmal K."/>
            <person name="Teo W.F.A."/>
        </authorList>
    </citation>
    <scope>NUCLEOTIDE SEQUENCE [LARGE SCALE GENOMIC DNA]</scope>
    <source>
        <strain evidence="9 10">TBRC 6029</strain>
    </source>
</reference>
<evidence type="ECO:0000256" key="6">
    <source>
        <dbReference type="ARBA" id="ARBA00023194"/>
    </source>
</evidence>
<dbReference type="GO" id="GO:0005506">
    <property type="term" value="F:iron ion binding"/>
    <property type="evidence" value="ECO:0007669"/>
    <property type="project" value="InterPro"/>
</dbReference>
<evidence type="ECO:0000313" key="9">
    <source>
        <dbReference type="EMBL" id="TVT54686.1"/>
    </source>
</evidence>
<sequence>MDSKFAFATVFDTTFAVVRYLLEVVVSLNATEMPSYPLTVDERRAFHRRAADLACRFTSAPQDTAIAVEGVPAGLAAFVSRFAEDSGRRGFAVIRGIPIDALPPTPDSYTTGFLTGHSTSGFLLLVAGLLGSPVGYADEKGGTLIHEVHPVRGEETRIENTGAGNLGFHTENAHHPLRPDFLGLLCLRQDRAGLGASRLSSVREAAEGFSAETVAILRSPVFHSLYPTSFTRGSSGARPSSPPHPVISGEDDRLLMRFDADNTYSHDSRGKTALRELSAALDASRREIMLEPGDLILIDNHVAAHGRSAFTPRYDGNNRWLRRFYSRRTVPAWVRDHMPAPRVLPSVSEVSRLARA</sequence>
<dbReference type="PANTHER" id="PTHR10696">
    <property type="entry name" value="GAMMA-BUTYROBETAINE HYDROXYLASE-RELATED"/>
    <property type="match status" value="1"/>
</dbReference>